<proteinExistence type="inferred from homology"/>
<dbReference type="InterPro" id="IPR008758">
    <property type="entry name" value="Peptidase_S28"/>
</dbReference>
<dbReference type="InterPro" id="IPR042269">
    <property type="entry name" value="Ser_carbopepase_S28_SKS"/>
</dbReference>
<evidence type="ECO:0000256" key="2">
    <source>
        <dbReference type="ARBA" id="ARBA00022670"/>
    </source>
</evidence>
<evidence type="ECO:0000256" key="5">
    <source>
        <dbReference type="ARBA" id="ARBA00023180"/>
    </source>
</evidence>
<dbReference type="Gene3D" id="1.20.120.980">
    <property type="entry name" value="Serine carboxypeptidase S28, SKS domain"/>
    <property type="match status" value="3"/>
</dbReference>
<organism evidence="7 8">
    <name type="scientific">Drosophila gunungcola</name>
    <name type="common">fruit fly</name>
    <dbReference type="NCBI Taxonomy" id="103775"/>
    <lineage>
        <taxon>Eukaryota</taxon>
        <taxon>Metazoa</taxon>
        <taxon>Ecdysozoa</taxon>
        <taxon>Arthropoda</taxon>
        <taxon>Hexapoda</taxon>
        <taxon>Insecta</taxon>
        <taxon>Pterygota</taxon>
        <taxon>Neoptera</taxon>
        <taxon>Endopterygota</taxon>
        <taxon>Diptera</taxon>
        <taxon>Brachycera</taxon>
        <taxon>Muscomorpha</taxon>
        <taxon>Ephydroidea</taxon>
        <taxon>Drosophilidae</taxon>
        <taxon>Drosophila</taxon>
        <taxon>Sophophora</taxon>
    </lineage>
</organism>
<gene>
    <name evidence="7" type="ORF">M5D96_002156</name>
</gene>
<dbReference type="GO" id="GO:0070008">
    <property type="term" value="F:serine-type exopeptidase activity"/>
    <property type="evidence" value="ECO:0007669"/>
    <property type="project" value="InterPro"/>
</dbReference>
<dbReference type="AlphaFoldDB" id="A0A9Q0BW08"/>
<keyword evidence="2" id="KW-0645">Protease</keyword>
<keyword evidence="3 6" id="KW-0732">Signal</keyword>
<name>A0A9Q0BW08_9MUSC</name>
<comment type="caution">
    <text evidence="7">The sequence shown here is derived from an EMBL/GenBank/DDBJ whole genome shotgun (WGS) entry which is preliminary data.</text>
</comment>
<evidence type="ECO:0000256" key="6">
    <source>
        <dbReference type="SAM" id="SignalP"/>
    </source>
</evidence>
<keyword evidence="5" id="KW-0325">Glycoprotein</keyword>
<feature type="signal peptide" evidence="6">
    <location>
        <begin position="1"/>
        <end position="19"/>
    </location>
</feature>
<protein>
    <recommendedName>
        <fullName evidence="9">Serine protease K12H4.7</fullName>
    </recommendedName>
</protein>
<evidence type="ECO:0000313" key="8">
    <source>
        <dbReference type="Proteomes" id="UP001059596"/>
    </source>
</evidence>
<dbReference type="EMBL" id="JAMKOV010000001">
    <property type="protein sequence ID" value="KAI8045965.1"/>
    <property type="molecule type" value="Genomic_DNA"/>
</dbReference>
<dbReference type="PANTHER" id="PTHR11010:SF5">
    <property type="entry name" value="RE36938P-RELATED"/>
    <property type="match status" value="1"/>
</dbReference>
<dbReference type="Pfam" id="PF05577">
    <property type="entry name" value="Peptidase_S28"/>
    <property type="match status" value="3"/>
</dbReference>
<evidence type="ECO:0000313" key="7">
    <source>
        <dbReference type="EMBL" id="KAI8045965.1"/>
    </source>
</evidence>
<dbReference type="Gene3D" id="3.40.50.1820">
    <property type="entry name" value="alpha/beta hydrolase"/>
    <property type="match status" value="3"/>
</dbReference>
<dbReference type="GO" id="GO:0008239">
    <property type="term" value="F:dipeptidyl-peptidase activity"/>
    <property type="evidence" value="ECO:0007669"/>
    <property type="project" value="TreeGrafter"/>
</dbReference>
<evidence type="ECO:0008006" key="9">
    <source>
        <dbReference type="Google" id="ProtNLM"/>
    </source>
</evidence>
<dbReference type="GO" id="GO:0006508">
    <property type="term" value="P:proteolysis"/>
    <property type="evidence" value="ECO:0007669"/>
    <property type="project" value="UniProtKB-KW"/>
</dbReference>
<feature type="chain" id="PRO_5040440385" description="Serine protease K12H4.7" evidence="6">
    <location>
        <begin position="20"/>
        <end position="1273"/>
    </location>
</feature>
<dbReference type="SUPFAM" id="SSF53474">
    <property type="entry name" value="alpha/beta-Hydrolases"/>
    <property type="match status" value="3"/>
</dbReference>
<sequence>MKFWLGISLALLALAQTNGSIFERTFKRIHEEPPLPANQNRADVVQTLWIEQKLDHFEPSETRTWKMRYMLNDALYKSGAPLFIYLGGEWEISTGRITGGHLYDMAKEHNALLAYTEHRYYGQSKPLPDLSNENIKFLSVNQSLADLAHFIHTIKKNHEGLSESKVFIVGGSYSATMVTWFKKLYPDLVVGGWASSAPLFAKVNFVEYKEVTGQSIEQMGGSACYKRIENGIAEMESMLATKRGGEVKAMLKLCEPFDVYSDLDIWTLFSEISDIFAGVVQTHNAGQIEGVCQKIMAGSNDLNGVAGFLVDYFGESGGKCNDLSYDAIIGVLLDTSYNGNMTQPFGTKFPVTYYTTMCGDLYGSQYSNEFITNQVSVTNQFFGGLSPGVENVYFSHGQLDPWRAMGIQDAEQATIIPGLVQALDFPKVKDVPVLVRTMKDLNRGPPQPVMTKRVNVQEKWITQKLDNFDLSNTATYQMGSPIFIYLGGEWEIEPSMVSAGHWYDMAAEHKGVLVYTEHRYYGQSVPTSTMSTENLKYLDVKQALADVAKFIEKLKAENAQLANSKVLLAGGSYSATMVVWFKRLYPDLVVDFTEYKEVVGQAFLQLGGQKCYNRIQNGIAELESMFANKRGAEARAMLRLCNNFDDQNDLDMWSLFGSISNVFSGVAQYQRSGDIEYYCDYLLSFRDDVTAIANFVYWGFGMPSCVDVTYSSTVDYYQWLVEHFDAGRPWYYQTCNEYGWYQSSGSRNQPFGTKFPATLYINLCGDVFSSHYGNEQINNNAAETNEYFGGMEPGVKNVYMTHVLALLAPLAAAASLGEKKPEPNAFVKSLREMHRGPPVEPQTTRAKVEERWITQKLDNFDKSNNATWQNLVYINNKYFKDGSPIFIYLGGEWAIDPSGITSGLWKDIAKKHNGSLLYTEHRFYGKSIPITPLSTRNLQRYQRVEQALADVINVIKTLKQEDKYKDSKVVVSGCSYSATMATWIRKLYPEVIRGSWASSAPIVAEVVGESYATLGGQYCYELIDNAIAYYEILFDSGNGTQAAKELNLCSNFNVKSEKDRWQLFSTIANVFAGIAQYQKPENDDIPSYCSILREFSDDDGEALSKFINWKINDHSGDCLSTTFQGAVDYYEWSKENYEDSDLPWIFQTCSEFGWFQSSGSRSQPFGSTFPATLYEDTCKGVFGPYYTSANIHSRIRRTNEKFGGLDVNATNIYFVQGALDGWNQVGAGTAQGATIIPLASHCPDTGSISATDSPELVASKEKLIKLVAEWLED</sequence>
<dbReference type="FunFam" id="1.20.120.980:FF:000003">
    <property type="entry name" value="Serine protease 16"/>
    <property type="match status" value="1"/>
</dbReference>
<keyword evidence="4" id="KW-0378">Hydrolase</keyword>
<comment type="similarity">
    <text evidence="1">Belongs to the peptidase S28 family.</text>
</comment>
<evidence type="ECO:0000256" key="1">
    <source>
        <dbReference type="ARBA" id="ARBA00011079"/>
    </source>
</evidence>
<evidence type="ECO:0000256" key="4">
    <source>
        <dbReference type="ARBA" id="ARBA00022801"/>
    </source>
</evidence>
<reference evidence="7" key="1">
    <citation type="journal article" date="2023" name="Genome Biol. Evol.">
        <title>Long-read-based Genome Assembly of Drosophila gunungcola Reveals Fewer Chemosensory Genes in Flower-breeding Species.</title>
        <authorList>
            <person name="Negi A."/>
            <person name="Liao B.Y."/>
            <person name="Yeh S.D."/>
        </authorList>
    </citation>
    <scope>NUCLEOTIDE SEQUENCE</scope>
    <source>
        <strain evidence="7">Sukarami</strain>
    </source>
</reference>
<keyword evidence="8" id="KW-1185">Reference proteome</keyword>
<dbReference type="Proteomes" id="UP001059596">
    <property type="component" value="Chromosome 3R"/>
</dbReference>
<accession>A0A9Q0BW08</accession>
<dbReference type="InterPro" id="IPR029058">
    <property type="entry name" value="AB_hydrolase_fold"/>
</dbReference>
<dbReference type="PANTHER" id="PTHR11010">
    <property type="entry name" value="PROTEASE S28 PRO-X CARBOXYPEPTIDASE-RELATED"/>
    <property type="match status" value="1"/>
</dbReference>
<evidence type="ECO:0000256" key="3">
    <source>
        <dbReference type="ARBA" id="ARBA00022729"/>
    </source>
</evidence>